<evidence type="ECO:0000313" key="2">
    <source>
        <dbReference type="EMBL" id="PJE31450.1"/>
    </source>
</evidence>
<accession>A0A285IPJ4</accession>
<dbReference type="Proteomes" id="UP000231702">
    <property type="component" value="Unassembled WGS sequence"/>
</dbReference>
<dbReference type="Proteomes" id="UP000231655">
    <property type="component" value="Unassembled WGS sequence"/>
</dbReference>
<evidence type="ECO:0000313" key="5">
    <source>
        <dbReference type="Proteomes" id="UP000231702"/>
    </source>
</evidence>
<sequence>MRRGTNLGQTGLRRRRCRGNPMADYDRLPPELRAWLRQAALPWSVRSARRAWVRALGKCGGDPVAAGAQLSRIEARQLESRQT</sequence>
<organism evidence="3 4">
    <name type="scientific">Pseudooceanicola antarcticus</name>
    <dbReference type="NCBI Taxonomy" id="1247613"/>
    <lineage>
        <taxon>Bacteria</taxon>
        <taxon>Pseudomonadati</taxon>
        <taxon>Pseudomonadota</taxon>
        <taxon>Alphaproteobacteria</taxon>
        <taxon>Rhodobacterales</taxon>
        <taxon>Paracoccaceae</taxon>
        <taxon>Pseudooceanicola</taxon>
    </lineage>
</organism>
<dbReference type="EMBL" id="OBEA01000003">
    <property type="protein sequence ID" value="SNY49940.1"/>
    <property type="molecule type" value="Genomic_DNA"/>
</dbReference>
<feature type="region of interest" description="Disordered" evidence="1">
    <location>
        <begin position="1"/>
        <end position="20"/>
    </location>
</feature>
<dbReference type="OrthoDB" id="7658988at2"/>
<dbReference type="Pfam" id="PF20135">
    <property type="entry name" value="DUF6525"/>
    <property type="match status" value="1"/>
</dbReference>
<evidence type="ECO:0000313" key="4">
    <source>
        <dbReference type="Proteomes" id="UP000231655"/>
    </source>
</evidence>
<dbReference type="RefSeq" id="WP_097145406.1">
    <property type="nucleotide sequence ID" value="NZ_OBEA01000003.1"/>
</dbReference>
<dbReference type="AlphaFoldDB" id="A0A285IPJ4"/>
<reference evidence="2 5" key="2">
    <citation type="journal article" date="2018" name="Int. J. Syst. Evol. Microbiol.">
        <title>Pseudooceanicola lipolyticus sp. nov., a marine alphaproteobacterium, reclassification of Oceanicola flagellatus as Pseudooceanicola flagellatus comb. nov. and emended description of the genus Pseudooceanicola.</title>
        <authorList>
            <person name="Huang M.-M."/>
            <person name="Guo L.-L."/>
            <person name="Wu Y.-H."/>
            <person name="Lai Q.-L."/>
            <person name="Shao Z.-Z."/>
            <person name="Wang C.-S."/>
            <person name="Wu M."/>
            <person name="Xu X.-W."/>
        </authorList>
    </citation>
    <scope>NUCLEOTIDE SEQUENCE [LARGE SCALE GENOMIC DNA]</scope>
    <source>
        <strain evidence="2 5">Ar-45</strain>
    </source>
</reference>
<name>A0A285IPJ4_9RHOB</name>
<protein>
    <submittedName>
        <fullName evidence="3">Uncharacterized protein</fullName>
    </submittedName>
</protein>
<dbReference type="InterPro" id="IPR045386">
    <property type="entry name" value="DUF6525"/>
</dbReference>
<keyword evidence="5" id="KW-1185">Reference proteome</keyword>
<reference evidence="3 4" key="1">
    <citation type="submission" date="2017-09" db="EMBL/GenBank/DDBJ databases">
        <authorList>
            <person name="Ehlers B."/>
            <person name="Leendertz F.H."/>
        </authorList>
    </citation>
    <scope>NUCLEOTIDE SEQUENCE [LARGE SCALE GENOMIC DNA]</scope>
    <source>
        <strain evidence="3 4">CGMCC 1.12662</strain>
    </source>
</reference>
<evidence type="ECO:0000313" key="3">
    <source>
        <dbReference type="EMBL" id="SNY49940.1"/>
    </source>
</evidence>
<dbReference type="EMBL" id="PGTD01000009">
    <property type="protein sequence ID" value="PJE31450.1"/>
    <property type="molecule type" value="Genomic_DNA"/>
</dbReference>
<evidence type="ECO:0000256" key="1">
    <source>
        <dbReference type="SAM" id="MobiDB-lite"/>
    </source>
</evidence>
<proteinExistence type="predicted"/>
<gene>
    <name evidence="2" type="ORF">CVM39_03600</name>
    <name evidence="3" type="ORF">SAMN06297129_1641</name>
</gene>